<feature type="compositionally biased region" description="Basic and acidic residues" evidence="1">
    <location>
        <begin position="41"/>
        <end position="55"/>
    </location>
</feature>
<dbReference type="Proteomes" id="UP001054252">
    <property type="component" value="Unassembled WGS sequence"/>
</dbReference>
<dbReference type="EMBL" id="BPVZ01000011">
    <property type="protein sequence ID" value="GKU97085.1"/>
    <property type="molecule type" value="Genomic_DNA"/>
</dbReference>
<dbReference type="AlphaFoldDB" id="A0AAV5IFH1"/>
<evidence type="ECO:0000313" key="3">
    <source>
        <dbReference type="EMBL" id="GKU97084.1"/>
    </source>
</evidence>
<evidence type="ECO:0000256" key="1">
    <source>
        <dbReference type="SAM" id="MobiDB-lite"/>
    </source>
</evidence>
<feature type="compositionally biased region" description="Acidic residues" evidence="1">
    <location>
        <begin position="56"/>
        <end position="66"/>
    </location>
</feature>
<feature type="domain" description="AAA+ ATPase At3g28540-like C-terminal" evidence="2">
    <location>
        <begin position="1"/>
        <end position="40"/>
    </location>
</feature>
<evidence type="ECO:0000313" key="4">
    <source>
        <dbReference type="Proteomes" id="UP001054252"/>
    </source>
</evidence>
<sequence>MTPADVAEHLMPKTARGDAEIYLESLIKGLELAKEKERLKAMEEGKEKESSAKEEEIAEMEENSGR</sequence>
<protein>
    <recommendedName>
        <fullName evidence="2">AAA+ ATPase At3g28540-like C-terminal domain-containing protein</fullName>
    </recommendedName>
</protein>
<dbReference type="Pfam" id="PF25568">
    <property type="entry name" value="AAA_lid_At3g28540"/>
    <property type="match status" value="1"/>
</dbReference>
<name>A0AAV5IFH1_9ROSI</name>
<feature type="region of interest" description="Disordered" evidence="1">
    <location>
        <begin position="41"/>
        <end position="66"/>
    </location>
</feature>
<reference evidence="3 4" key="1">
    <citation type="journal article" date="2021" name="Commun. Biol.">
        <title>The genome of Shorea leprosula (Dipterocarpaceae) highlights the ecological relevance of drought in aseasonal tropical rainforests.</title>
        <authorList>
            <person name="Ng K.K.S."/>
            <person name="Kobayashi M.J."/>
            <person name="Fawcett J.A."/>
            <person name="Hatakeyama M."/>
            <person name="Paape T."/>
            <person name="Ng C.H."/>
            <person name="Ang C.C."/>
            <person name="Tnah L.H."/>
            <person name="Lee C.T."/>
            <person name="Nishiyama T."/>
            <person name="Sese J."/>
            <person name="O'Brien M.J."/>
            <person name="Copetti D."/>
            <person name="Mohd Noor M.I."/>
            <person name="Ong R.C."/>
            <person name="Putra M."/>
            <person name="Sireger I.Z."/>
            <person name="Indrioko S."/>
            <person name="Kosugi Y."/>
            <person name="Izuno A."/>
            <person name="Isagi Y."/>
            <person name="Lee S.L."/>
            <person name="Shimizu K.K."/>
        </authorList>
    </citation>
    <scope>NUCLEOTIDE SEQUENCE [LARGE SCALE GENOMIC DNA]</scope>
    <source>
        <strain evidence="3">214</strain>
    </source>
</reference>
<evidence type="ECO:0000259" key="2">
    <source>
        <dbReference type="Pfam" id="PF25568"/>
    </source>
</evidence>
<keyword evidence="4" id="KW-1185">Reference proteome</keyword>
<comment type="caution">
    <text evidence="3">The sequence shown here is derived from an EMBL/GenBank/DDBJ whole genome shotgun (WGS) entry which is preliminary data.</text>
</comment>
<organism evidence="3 4">
    <name type="scientific">Rubroshorea leprosula</name>
    <dbReference type="NCBI Taxonomy" id="152421"/>
    <lineage>
        <taxon>Eukaryota</taxon>
        <taxon>Viridiplantae</taxon>
        <taxon>Streptophyta</taxon>
        <taxon>Embryophyta</taxon>
        <taxon>Tracheophyta</taxon>
        <taxon>Spermatophyta</taxon>
        <taxon>Magnoliopsida</taxon>
        <taxon>eudicotyledons</taxon>
        <taxon>Gunneridae</taxon>
        <taxon>Pentapetalae</taxon>
        <taxon>rosids</taxon>
        <taxon>malvids</taxon>
        <taxon>Malvales</taxon>
        <taxon>Dipterocarpaceae</taxon>
        <taxon>Rubroshorea</taxon>
    </lineage>
</organism>
<dbReference type="EMBL" id="BPVZ01000011">
    <property type="protein sequence ID" value="GKU97084.1"/>
    <property type="molecule type" value="Genomic_DNA"/>
</dbReference>
<gene>
    <name evidence="3" type="ORF">SLEP1_g10266</name>
</gene>
<dbReference type="InterPro" id="IPR058017">
    <property type="entry name" value="At3g28540-like_C"/>
</dbReference>
<accession>A0AAV5IFH1</accession>
<proteinExistence type="predicted"/>